<gene>
    <name evidence="2" type="ORF">JH395_10330</name>
</gene>
<evidence type="ECO:0000313" key="3">
    <source>
        <dbReference type="Proteomes" id="UP000595466"/>
    </source>
</evidence>
<dbReference type="AlphaFoldDB" id="A0AAX1K6N5"/>
<name>A0AAX1K6N5_LACPN</name>
<dbReference type="PROSITE" id="PS50943">
    <property type="entry name" value="HTH_CROC1"/>
    <property type="match status" value="1"/>
</dbReference>
<dbReference type="InterPro" id="IPR010982">
    <property type="entry name" value="Lambda_DNA-bd_dom_sf"/>
</dbReference>
<feature type="domain" description="HTH cro/C1-type" evidence="1">
    <location>
        <begin position="7"/>
        <end position="59"/>
    </location>
</feature>
<dbReference type="InterPro" id="IPR001387">
    <property type="entry name" value="Cro/C1-type_HTH"/>
</dbReference>
<dbReference type="CDD" id="cd00093">
    <property type="entry name" value="HTH_XRE"/>
    <property type="match status" value="1"/>
</dbReference>
<accession>A0AAX1K6N5</accession>
<dbReference type="SMART" id="SM00530">
    <property type="entry name" value="HTH_XRE"/>
    <property type="match status" value="1"/>
</dbReference>
<evidence type="ECO:0000259" key="1">
    <source>
        <dbReference type="PROSITE" id="PS50943"/>
    </source>
</evidence>
<dbReference type="EMBL" id="CP066817">
    <property type="protein sequence ID" value="QQM60125.1"/>
    <property type="molecule type" value="Genomic_DNA"/>
</dbReference>
<dbReference type="RefSeq" id="WP_065080317.1">
    <property type="nucleotide sequence ID" value="NZ_AP028153.1"/>
</dbReference>
<sequence length="110" mass="12287">MTILERIKELSKSQGLSLQAVAVKAGIGKNSIYKWDTQTPSIEKITNVANILHVSTDYLLGSTDNQSPAPKHQQIDLEDKNVIMTFEGKPIPPEDIELMKRLLRGKNTDE</sequence>
<dbReference type="GO" id="GO:0003677">
    <property type="term" value="F:DNA binding"/>
    <property type="evidence" value="ECO:0007669"/>
    <property type="project" value="InterPro"/>
</dbReference>
<dbReference type="Proteomes" id="UP000595466">
    <property type="component" value="Chromosome"/>
</dbReference>
<organism evidence="2 3">
    <name type="scientific">Lactiplantibacillus plantarum</name>
    <name type="common">Lactobacillus plantarum</name>
    <dbReference type="NCBI Taxonomy" id="1590"/>
    <lineage>
        <taxon>Bacteria</taxon>
        <taxon>Bacillati</taxon>
        <taxon>Bacillota</taxon>
        <taxon>Bacilli</taxon>
        <taxon>Lactobacillales</taxon>
        <taxon>Lactobacillaceae</taxon>
        <taxon>Lactiplantibacillus</taxon>
    </lineage>
</organism>
<dbReference type="Pfam" id="PF01381">
    <property type="entry name" value="HTH_3"/>
    <property type="match status" value="1"/>
</dbReference>
<dbReference type="SUPFAM" id="SSF47413">
    <property type="entry name" value="lambda repressor-like DNA-binding domains"/>
    <property type="match status" value="1"/>
</dbReference>
<reference evidence="2 3" key="1">
    <citation type="submission" date="2020-12" db="EMBL/GenBank/DDBJ databases">
        <title>Whole genome sequencing of Lactobacillus plantarum PC518.</title>
        <authorList>
            <person name="Guo Q."/>
        </authorList>
    </citation>
    <scope>NUCLEOTIDE SEQUENCE [LARGE SCALE GENOMIC DNA]</scope>
    <source>
        <strain evidence="2 3">PC518</strain>
    </source>
</reference>
<proteinExistence type="predicted"/>
<evidence type="ECO:0000313" key="2">
    <source>
        <dbReference type="EMBL" id="QQM60125.1"/>
    </source>
</evidence>
<dbReference type="Gene3D" id="1.10.260.40">
    <property type="entry name" value="lambda repressor-like DNA-binding domains"/>
    <property type="match status" value="1"/>
</dbReference>
<protein>
    <submittedName>
        <fullName evidence="2">Helix-turn-helix transcriptional regulator</fullName>
    </submittedName>
</protein>